<reference evidence="5 6" key="1">
    <citation type="journal article" date="2023" name="Microbiol. Spectr.">
        <title>Symbiosis of Carpenter Bees with Uncharacterized Lactic Acid Bacteria Showing NAD Auxotrophy.</title>
        <authorList>
            <person name="Kawasaki S."/>
            <person name="Ozawa K."/>
            <person name="Mori T."/>
            <person name="Yamamoto A."/>
            <person name="Ito M."/>
            <person name="Ohkuma M."/>
            <person name="Sakamoto M."/>
            <person name="Matsutani M."/>
        </authorList>
    </citation>
    <scope>NUCLEOTIDE SEQUENCE [LARGE SCALE GENOMIC DNA]</scope>
    <source>
        <strain evidence="5 6">KimH</strain>
    </source>
</reference>
<gene>
    <name evidence="5" type="ORF">KIMH_11070</name>
</gene>
<dbReference type="SMART" id="SM00365">
    <property type="entry name" value="LRR_SD22"/>
    <property type="match status" value="5"/>
</dbReference>
<dbReference type="InterPro" id="IPR001611">
    <property type="entry name" value="Leu-rich_rpt"/>
</dbReference>
<feature type="region of interest" description="Disordered" evidence="4">
    <location>
        <begin position="555"/>
        <end position="577"/>
    </location>
</feature>
<dbReference type="SMART" id="SM00369">
    <property type="entry name" value="LRR_TYP"/>
    <property type="match status" value="4"/>
</dbReference>
<evidence type="ECO:0000256" key="1">
    <source>
        <dbReference type="ARBA" id="ARBA00004196"/>
    </source>
</evidence>
<comment type="subcellular location">
    <subcellularLocation>
        <location evidence="1">Cell envelope</location>
    </subcellularLocation>
</comment>
<name>A0ABM8BDL3_9BIFI</name>
<dbReference type="PROSITE" id="PS51450">
    <property type="entry name" value="LRR"/>
    <property type="match status" value="3"/>
</dbReference>
<dbReference type="InterPro" id="IPR042229">
    <property type="entry name" value="Listeria/Bacterioides_rpt_sf"/>
</dbReference>
<dbReference type="Proteomes" id="UP001321748">
    <property type="component" value="Chromosome"/>
</dbReference>
<dbReference type="Gene3D" id="2.60.40.4270">
    <property type="entry name" value="Listeria-Bacteroides repeat domain"/>
    <property type="match status" value="1"/>
</dbReference>
<evidence type="ECO:0000256" key="2">
    <source>
        <dbReference type="ARBA" id="ARBA00022614"/>
    </source>
</evidence>
<evidence type="ECO:0000256" key="3">
    <source>
        <dbReference type="ARBA" id="ARBA00022737"/>
    </source>
</evidence>
<dbReference type="PANTHER" id="PTHR46652:SF3">
    <property type="entry name" value="LEUCINE-RICH REPEAT-CONTAINING PROTEIN 9"/>
    <property type="match status" value="1"/>
</dbReference>
<dbReference type="SUPFAM" id="SSF52058">
    <property type="entry name" value="L domain-like"/>
    <property type="match status" value="2"/>
</dbReference>
<feature type="region of interest" description="Disordered" evidence="4">
    <location>
        <begin position="480"/>
        <end position="502"/>
    </location>
</feature>
<accession>A0ABM8BDL3</accession>
<dbReference type="InterPro" id="IPR011047">
    <property type="entry name" value="Quinoprotein_ADH-like_sf"/>
</dbReference>
<dbReference type="InterPro" id="IPR032675">
    <property type="entry name" value="LRR_dom_sf"/>
</dbReference>
<keyword evidence="2" id="KW-0433">Leucine-rich repeat</keyword>
<evidence type="ECO:0000313" key="6">
    <source>
        <dbReference type="Proteomes" id="UP001321748"/>
    </source>
</evidence>
<dbReference type="SUPFAM" id="SSF50998">
    <property type="entry name" value="Quinoprotein alcohol dehydrogenase-like"/>
    <property type="match status" value="1"/>
</dbReference>
<dbReference type="EMBL" id="AP026800">
    <property type="protein sequence ID" value="BDR54996.1"/>
    <property type="molecule type" value="Genomic_DNA"/>
</dbReference>
<dbReference type="InterPro" id="IPR003591">
    <property type="entry name" value="Leu-rich_rpt_typical-subtyp"/>
</dbReference>
<proteinExistence type="predicted"/>
<protein>
    <submittedName>
        <fullName evidence="5">Uncharacterized protein</fullName>
    </submittedName>
</protein>
<evidence type="ECO:0000256" key="4">
    <source>
        <dbReference type="SAM" id="MobiDB-lite"/>
    </source>
</evidence>
<dbReference type="InterPro" id="IPR013378">
    <property type="entry name" value="InlB-like_B-rpt"/>
</dbReference>
<dbReference type="Pfam" id="PF09479">
    <property type="entry name" value="Flg_new"/>
    <property type="match status" value="1"/>
</dbReference>
<dbReference type="InterPro" id="IPR050836">
    <property type="entry name" value="SDS22/Internalin_LRR"/>
</dbReference>
<dbReference type="Pfam" id="PF12799">
    <property type="entry name" value="LRR_4"/>
    <property type="match status" value="1"/>
</dbReference>
<keyword evidence="3" id="KW-0677">Repeat</keyword>
<organism evidence="5 6">
    <name type="scientific">Bombiscardovia apis</name>
    <dbReference type="NCBI Taxonomy" id="2932182"/>
    <lineage>
        <taxon>Bacteria</taxon>
        <taxon>Bacillati</taxon>
        <taxon>Actinomycetota</taxon>
        <taxon>Actinomycetes</taxon>
        <taxon>Bifidobacteriales</taxon>
        <taxon>Bifidobacteriaceae</taxon>
        <taxon>Bombiscardovia</taxon>
    </lineage>
</organism>
<keyword evidence="6" id="KW-1185">Reference proteome</keyword>
<dbReference type="Gene3D" id="3.80.10.10">
    <property type="entry name" value="Ribonuclease Inhibitor"/>
    <property type="match status" value="3"/>
</dbReference>
<dbReference type="InterPro" id="IPR025875">
    <property type="entry name" value="Leu-rich_rpt_4"/>
</dbReference>
<evidence type="ECO:0000313" key="5">
    <source>
        <dbReference type="EMBL" id="BDR54996.1"/>
    </source>
</evidence>
<dbReference type="PANTHER" id="PTHR46652">
    <property type="entry name" value="LEUCINE-RICH REPEAT AND IQ DOMAIN-CONTAINING PROTEIN 1-RELATED"/>
    <property type="match status" value="1"/>
</dbReference>
<sequence length="657" mass="71332">MSWLTDIILDNDETPGISPNILSDLTPLSALTNLRQLQTRNCGIRNLNGIQNLTNLNILDLRTLYSGNTGSLTYDNFNDIADLSPLTPLTHLQNLYLSREIYDPSGQNRPGSITDIQPLTHLTDLTRLELQGNQISNIQPLSTLTNLSILYLGTLWTAGAGNTISDITPLSALTNLTQLDLTNNRVTDLSPLSGLTNLTSLIVGNVSGDASVNPVTCNKPDNRITSLAPIANLTNLTSITIANMGIGYDKAIPGYDSNKPGNRVTDLSPLTGPTNLVTVFLDGQQTLTDLSPLANLPNLKDLHATSNSVSSITSLEHLTNLKSLYLDSNHLGDTVFTTIQNMPNIKHLGLGDQITDISAITNLNLESLSLSGNHNISDWGLLAQNIGQFPNLTWLTLADDNIDTTAFNTIIQNGNFSNLQSLSMPNNQIDDVTAVRQNTTKFSNLVVFDVSSQNFQLPDKPDYDEHNPMSLGAATINSSASPAQYAQPNPDIASTPSKDQNYNANTGTMTWDKTMPGDYKFNFYHSSPMAFGNFIYSGTFSQHVPGHIVSFDPNGGSPAPDDQAHHTGELVAPPNRPTNADQLIEGWYNTATGTKWNFDTDTVTADITLQAHWIPAMTLPTAGSRPRLRMTGVALLLSSAVTGIELARRKWRCQLLR</sequence>